<sequence>MDAETGSVIYDSHGITLTVKDDRLVKSGPEVHLQEAHNLEYVQGKVACPRFYGYHLKGNEVFIEMEYVKGKTLSEIWPKLSDKRRQSVAYNII</sequence>
<dbReference type="EMBL" id="JANBUJ010002412">
    <property type="protein sequence ID" value="KAJ2764268.1"/>
    <property type="molecule type" value="Genomic_DNA"/>
</dbReference>
<accession>A0ACC1JNY5</accession>
<name>A0ACC1JNY5_9FUNG</name>
<keyword evidence="2" id="KW-1185">Reference proteome</keyword>
<evidence type="ECO:0000313" key="2">
    <source>
        <dbReference type="Proteomes" id="UP001140234"/>
    </source>
</evidence>
<protein>
    <submittedName>
        <fullName evidence="1">Uncharacterized protein</fullName>
    </submittedName>
</protein>
<organism evidence="1 2">
    <name type="scientific">Coemansia nantahalensis</name>
    <dbReference type="NCBI Taxonomy" id="2789366"/>
    <lineage>
        <taxon>Eukaryota</taxon>
        <taxon>Fungi</taxon>
        <taxon>Fungi incertae sedis</taxon>
        <taxon>Zoopagomycota</taxon>
        <taxon>Kickxellomycotina</taxon>
        <taxon>Kickxellomycetes</taxon>
        <taxon>Kickxellales</taxon>
        <taxon>Kickxellaceae</taxon>
        <taxon>Coemansia</taxon>
    </lineage>
</organism>
<gene>
    <name evidence="1" type="ORF">IWQ57_005228</name>
</gene>
<dbReference type="Proteomes" id="UP001140234">
    <property type="component" value="Unassembled WGS sequence"/>
</dbReference>
<comment type="caution">
    <text evidence="1">The sequence shown here is derived from an EMBL/GenBank/DDBJ whole genome shotgun (WGS) entry which is preliminary data.</text>
</comment>
<proteinExistence type="predicted"/>
<reference evidence="1" key="1">
    <citation type="submission" date="2022-07" db="EMBL/GenBank/DDBJ databases">
        <title>Phylogenomic reconstructions and comparative analyses of Kickxellomycotina fungi.</title>
        <authorList>
            <person name="Reynolds N.K."/>
            <person name="Stajich J.E."/>
            <person name="Barry K."/>
            <person name="Grigoriev I.V."/>
            <person name="Crous P."/>
            <person name="Smith M.E."/>
        </authorList>
    </citation>
    <scope>NUCLEOTIDE SEQUENCE</scope>
    <source>
        <strain evidence="1">CBS 109366</strain>
    </source>
</reference>
<evidence type="ECO:0000313" key="1">
    <source>
        <dbReference type="EMBL" id="KAJ2764268.1"/>
    </source>
</evidence>
<feature type="non-terminal residue" evidence="1">
    <location>
        <position position="93"/>
    </location>
</feature>